<name>A0AAN8WK75_HALRR</name>
<sequence>DVHPFYADLLNTLYNKDHYKLSLGQINMAKHLIDKVGSDYTKLLKYGDSLYRCKQLKKAAMGRMVTIMKKQAPALKYLEDVRQHMSRLPSIDPNTRTILLCGCPNAGKYSFLCYVKYSTIN</sequence>
<feature type="domain" description="NOG1 N-terminal helical" evidence="1">
    <location>
        <begin position="1"/>
        <end position="92"/>
    </location>
</feature>
<dbReference type="SUPFAM" id="SSF52540">
    <property type="entry name" value="P-loop containing nucleoside triphosphate hydrolases"/>
    <property type="match status" value="1"/>
</dbReference>
<dbReference type="InterPro" id="IPR027417">
    <property type="entry name" value="P-loop_NTPase"/>
</dbReference>
<evidence type="ECO:0000259" key="1">
    <source>
        <dbReference type="Pfam" id="PF17835"/>
    </source>
</evidence>
<dbReference type="EMBL" id="JAXCGZ010024283">
    <property type="protein sequence ID" value="KAK6995711.1"/>
    <property type="molecule type" value="Genomic_DNA"/>
</dbReference>
<dbReference type="Gene3D" id="1.20.120.1190">
    <property type="match status" value="1"/>
</dbReference>
<accession>A0AAN8WK75</accession>
<dbReference type="PANTHER" id="PTHR45759">
    <property type="entry name" value="NUCLEOLAR GTP-BINDING PROTEIN 1"/>
    <property type="match status" value="1"/>
</dbReference>
<comment type="caution">
    <text evidence="2">The sequence shown here is derived from an EMBL/GenBank/DDBJ whole genome shotgun (WGS) entry which is preliminary data.</text>
</comment>
<reference evidence="2 3" key="1">
    <citation type="submission" date="2023-11" db="EMBL/GenBank/DDBJ databases">
        <title>Halocaridina rubra genome assembly.</title>
        <authorList>
            <person name="Smith C."/>
        </authorList>
    </citation>
    <scope>NUCLEOTIDE SEQUENCE [LARGE SCALE GENOMIC DNA]</scope>
    <source>
        <strain evidence="2">EP-1</strain>
        <tissue evidence="2">Whole</tissue>
    </source>
</reference>
<dbReference type="Proteomes" id="UP001381693">
    <property type="component" value="Unassembled WGS sequence"/>
</dbReference>
<protein>
    <submittedName>
        <fullName evidence="2">Nucleolar GTP-binding protein 1</fullName>
    </submittedName>
</protein>
<proteinExistence type="predicted"/>
<dbReference type="AlphaFoldDB" id="A0AAN8WK75"/>
<keyword evidence="3" id="KW-1185">Reference proteome</keyword>
<dbReference type="InterPro" id="IPR041623">
    <property type="entry name" value="NOG1_N"/>
</dbReference>
<evidence type="ECO:0000313" key="3">
    <source>
        <dbReference type="Proteomes" id="UP001381693"/>
    </source>
</evidence>
<gene>
    <name evidence="2" type="primary">NOG1</name>
    <name evidence="2" type="ORF">SK128_008311</name>
</gene>
<dbReference type="Pfam" id="PF17835">
    <property type="entry name" value="NOG1_N"/>
    <property type="match status" value="1"/>
</dbReference>
<evidence type="ECO:0000313" key="2">
    <source>
        <dbReference type="EMBL" id="KAK6995711.1"/>
    </source>
</evidence>
<organism evidence="2 3">
    <name type="scientific">Halocaridina rubra</name>
    <name type="common">Hawaiian red shrimp</name>
    <dbReference type="NCBI Taxonomy" id="373956"/>
    <lineage>
        <taxon>Eukaryota</taxon>
        <taxon>Metazoa</taxon>
        <taxon>Ecdysozoa</taxon>
        <taxon>Arthropoda</taxon>
        <taxon>Crustacea</taxon>
        <taxon>Multicrustacea</taxon>
        <taxon>Malacostraca</taxon>
        <taxon>Eumalacostraca</taxon>
        <taxon>Eucarida</taxon>
        <taxon>Decapoda</taxon>
        <taxon>Pleocyemata</taxon>
        <taxon>Caridea</taxon>
        <taxon>Atyoidea</taxon>
        <taxon>Atyidae</taxon>
        <taxon>Halocaridina</taxon>
    </lineage>
</organism>
<feature type="non-terminal residue" evidence="2">
    <location>
        <position position="1"/>
    </location>
</feature>